<accession>A0A162DXK1</accession>
<evidence type="ECO:0000256" key="1">
    <source>
        <dbReference type="ARBA" id="ARBA00001971"/>
    </source>
</evidence>
<name>A0A162DXK1_9MYCO</name>
<evidence type="ECO:0000256" key="2">
    <source>
        <dbReference type="ARBA" id="ARBA00010617"/>
    </source>
</evidence>
<dbReference type="GO" id="GO:0004497">
    <property type="term" value="F:monooxygenase activity"/>
    <property type="evidence" value="ECO:0007669"/>
    <property type="project" value="UniProtKB-KW"/>
</dbReference>
<organism evidence="9 10">
    <name type="scientific">Mycobacterium ostraviense</name>
    <dbReference type="NCBI Taxonomy" id="2738409"/>
    <lineage>
        <taxon>Bacteria</taxon>
        <taxon>Bacillati</taxon>
        <taxon>Actinomycetota</taxon>
        <taxon>Actinomycetes</taxon>
        <taxon>Mycobacteriales</taxon>
        <taxon>Mycobacteriaceae</taxon>
        <taxon>Mycobacterium</taxon>
    </lineage>
</organism>
<dbReference type="PANTHER" id="PTHR46696">
    <property type="entry name" value="P450, PUTATIVE (EUROFUNG)-RELATED"/>
    <property type="match status" value="1"/>
</dbReference>
<protein>
    <submittedName>
        <fullName evidence="9">Cytochrome</fullName>
    </submittedName>
</protein>
<keyword evidence="6 8" id="KW-0408">Iron</keyword>
<dbReference type="Proteomes" id="UP000077342">
    <property type="component" value="Unassembled WGS sequence"/>
</dbReference>
<evidence type="ECO:0000256" key="3">
    <source>
        <dbReference type="ARBA" id="ARBA00022617"/>
    </source>
</evidence>
<evidence type="ECO:0000313" key="9">
    <source>
        <dbReference type="EMBL" id="KZS59788.1"/>
    </source>
</evidence>
<reference evidence="10" key="1">
    <citation type="submission" date="2016-04" db="EMBL/GenBank/DDBJ databases">
        <authorList>
            <person name="Strapagiel D."/>
            <person name="Borowka P."/>
            <person name="Marciniak B."/>
            <person name="Bakula Z."/>
            <person name="Van Ingen J."/>
            <person name="Safianowska A."/>
            <person name="Dziadek J."/>
            <person name="Jagielski T."/>
        </authorList>
    </citation>
    <scope>NUCLEOTIDE SEQUENCE [LARGE SCALE GENOMIC DNA]</scope>
    <source>
        <strain evidence="10">1010001458</strain>
    </source>
</reference>
<comment type="similarity">
    <text evidence="2 8">Belongs to the cytochrome P450 family.</text>
</comment>
<keyword evidence="4 8" id="KW-0479">Metal-binding</keyword>
<keyword evidence="5 8" id="KW-0560">Oxidoreductase</keyword>
<dbReference type="Gene3D" id="1.10.630.10">
    <property type="entry name" value="Cytochrome P450"/>
    <property type="match status" value="1"/>
</dbReference>
<dbReference type="Pfam" id="PF00067">
    <property type="entry name" value="p450"/>
    <property type="match status" value="1"/>
</dbReference>
<sequence>MTRRSAYQQVLDYANRANPYPLYAQLRQTPVARHEDGSYVVSTHREIVALLHDPRMSSDMTKGAQLEPDLIPGFITLDPPEHGRLRRMAMRHFGPPHRAGWIDGMRDKFADTVQRLIDDCRGRRQIDIVEDLAYPLPVSMICDMLGVPLEDEPRFQCWTQDFLDGEFGTPQQRQRGEQAIAEMREYITEIAGAYRRQPGDNMLSRWVTDNDPDGRMSMTEIADTGVLLLIGGHETTVNLIANGMLTLLRHPEVMERLRREPDLVIPLVEELLRYEPPAQITPRVALADISVTGVTIPRGARVNLLLAAGNRDPRRFTDPDLFVPDRPDNQHLGFGHGIHACFGAPMARLETQIALTALVGRLESPRLVADPPPYRRNPLLRGPRHLVVTVDGVRD</sequence>
<keyword evidence="7 8" id="KW-0503">Monooxygenase</keyword>
<dbReference type="GO" id="GO:0016705">
    <property type="term" value="F:oxidoreductase activity, acting on paired donors, with incorporation or reduction of molecular oxygen"/>
    <property type="evidence" value="ECO:0007669"/>
    <property type="project" value="InterPro"/>
</dbReference>
<keyword evidence="3 8" id="KW-0349">Heme</keyword>
<dbReference type="GO" id="GO:0005506">
    <property type="term" value="F:iron ion binding"/>
    <property type="evidence" value="ECO:0007669"/>
    <property type="project" value="InterPro"/>
</dbReference>
<evidence type="ECO:0000256" key="7">
    <source>
        <dbReference type="ARBA" id="ARBA00023033"/>
    </source>
</evidence>
<dbReference type="RefSeq" id="WP_075512155.1">
    <property type="nucleotide sequence ID" value="NZ_CP089224.1"/>
</dbReference>
<evidence type="ECO:0000256" key="8">
    <source>
        <dbReference type="RuleBase" id="RU000461"/>
    </source>
</evidence>
<dbReference type="InterPro" id="IPR036396">
    <property type="entry name" value="Cyt_P450_sf"/>
</dbReference>
<dbReference type="CDD" id="cd20625">
    <property type="entry name" value="CYP164-like"/>
    <property type="match status" value="1"/>
</dbReference>
<evidence type="ECO:0000256" key="5">
    <source>
        <dbReference type="ARBA" id="ARBA00023002"/>
    </source>
</evidence>
<dbReference type="GO" id="GO:0020037">
    <property type="term" value="F:heme binding"/>
    <property type="evidence" value="ECO:0007669"/>
    <property type="project" value="InterPro"/>
</dbReference>
<comment type="cofactor">
    <cofactor evidence="1">
        <name>heme</name>
        <dbReference type="ChEBI" id="CHEBI:30413"/>
    </cofactor>
</comment>
<dbReference type="PANTHER" id="PTHR46696:SF1">
    <property type="entry name" value="CYTOCHROME P450 YJIB-RELATED"/>
    <property type="match status" value="1"/>
</dbReference>
<dbReference type="InterPro" id="IPR017972">
    <property type="entry name" value="Cyt_P450_CS"/>
</dbReference>
<dbReference type="InterPro" id="IPR002397">
    <property type="entry name" value="Cyt_P450_B"/>
</dbReference>
<evidence type="ECO:0000313" key="10">
    <source>
        <dbReference type="Proteomes" id="UP000077342"/>
    </source>
</evidence>
<dbReference type="FunFam" id="1.10.630.10:FF:000018">
    <property type="entry name" value="Cytochrome P450 monooxygenase"/>
    <property type="match status" value="1"/>
</dbReference>
<comment type="caution">
    <text evidence="9">The sequence shown here is derived from an EMBL/GenBank/DDBJ whole genome shotgun (WGS) entry which is preliminary data.</text>
</comment>
<dbReference type="InterPro" id="IPR001128">
    <property type="entry name" value="Cyt_P450"/>
</dbReference>
<evidence type="ECO:0000256" key="6">
    <source>
        <dbReference type="ARBA" id="ARBA00023004"/>
    </source>
</evidence>
<dbReference type="AlphaFoldDB" id="A0A162DXK1"/>
<evidence type="ECO:0000256" key="4">
    <source>
        <dbReference type="ARBA" id="ARBA00022723"/>
    </source>
</evidence>
<dbReference type="PROSITE" id="PS00086">
    <property type="entry name" value="CYTOCHROME_P450"/>
    <property type="match status" value="1"/>
</dbReference>
<keyword evidence="10" id="KW-1185">Reference proteome</keyword>
<dbReference type="EMBL" id="LWCI01000133">
    <property type="protein sequence ID" value="KZS59788.1"/>
    <property type="molecule type" value="Genomic_DNA"/>
</dbReference>
<dbReference type="SUPFAM" id="SSF48264">
    <property type="entry name" value="Cytochrome P450"/>
    <property type="match status" value="1"/>
</dbReference>
<dbReference type="PRINTS" id="PR00359">
    <property type="entry name" value="BP450"/>
</dbReference>
<gene>
    <name evidence="9" type="ORF">A4G28_01110</name>
</gene>
<proteinExistence type="inferred from homology"/>